<gene>
    <name evidence="7" type="ORF">NGM99_01170</name>
</gene>
<dbReference type="PANTHER" id="PTHR37422:SF21">
    <property type="entry name" value="EXOQ-LIKE PROTEIN"/>
    <property type="match status" value="1"/>
</dbReference>
<keyword evidence="4 5" id="KW-0472">Membrane</keyword>
<feature type="transmembrane region" description="Helical" evidence="5">
    <location>
        <begin position="54"/>
        <end position="71"/>
    </location>
</feature>
<evidence type="ECO:0000256" key="3">
    <source>
        <dbReference type="ARBA" id="ARBA00022989"/>
    </source>
</evidence>
<name>A0ABT1C0N5_9HYPH</name>
<feature type="transmembrane region" description="Helical" evidence="5">
    <location>
        <begin position="132"/>
        <end position="154"/>
    </location>
</feature>
<keyword evidence="3 5" id="KW-1133">Transmembrane helix</keyword>
<evidence type="ECO:0000313" key="8">
    <source>
        <dbReference type="Proteomes" id="UP001205906"/>
    </source>
</evidence>
<feature type="transmembrane region" description="Helical" evidence="5">
    <location>
        <begin position="227"/>
        <end position="244"/>
    </location>
</feature>
<dbReference type="PANTHER" id="PTHR37422">
    <property type="entry name" value="TEICHURONIC ACID BIOSYNTHESIS PROTEIN TUAE"/>
    <property type="match status" value="1"/>
</dbReference>
<keyword evidence="8" id="KW-1185">Reference proteome</keyword>
<feature type="transmembrane region" description="Helical" evidence="5">
    <location>
        <begin position="344"/>
        <end position="363"/>
    </location>
</feature>
<keyword evidence="2 5" id="KW-0812">Transmembrane</keyword>
<evidence type="ECO:0000259" key="6">
    <source>
        <dbReference type="Pfam" id="PF04932"/>
    </source>
</evidence>
<proteinExistence type="predicted"/>
<feature type="transmembrane region" description="Helical" evidence="5">
    <location>
        <begin position="251"/>
        <end position="273"/>
    </location>
</feature>
<sequence>MTSQTVSSRPGAVTQGTVATGIAALILTLLIVSFRPFQPAGAVLEAGGGDAVNQLGFGTVGLLALGGLVCFTRPKLVLALWGPWFLLLLGFFFLSVLHAADPGQAARAASFTLIGIVAIGAVLVLPPDAERFSWVLAIAGFAVVGLSYAGLMLLPDVAKHTADSMEPQHEGLWRGVFSHKNIAGPVMACFAFAGVYLFRRGWRWAGAVLFGLAIIFVAHTGSKTTAGLVPVAVLVVALPGFMGVRGLTPWLVALVLAGTALGTLGIVFIGPLSDFAATHFPDMTFTGRTALWRFGGEMIAQRPWFGYGYESFWGTPLVTEMDRPFDMDWDISGIVHGHNGYLDIAVLMGLPALGTAVFAFILVPLRDYARVPRLLENVRLADFFLMVLLFTTLNAFLESFFFRRADPVWLFTVMGILGLRLVARFPVSPGANGGARVRA</sequence>
<reference evidence="7 8" key="1">
    <citation type="submission" date="2022-06" db="EMBL/GenBank/DDBJ databases">
        <title>Mesorhizobium sp. strain RP14 Genome sequencing and assembly.</title>
        <authorList>
            <person name="Kim I."/>
        </authorList>
    </citation>
    <scope>NUCLEOTIDE SEQUENCE [LARGE SCALE GENOMIC DNA]</scope>
    <source>
        <strain evidence="8">RP14(2022)</strain>
    </source>
</reference>
<comment type="caution">
    <text evidence="7">The sequence shown here is derived from an EMBL/GenBank/DDBJ whole genome shotgun (WGS) entry which is preliminary data.</text>
</comment>
<dbReference type="EMBL" id="JAMXQS010000001">
    <property type="protein sequence ID" value="MCO6048399.1"/>
    <property type="molecule type" value="Genomic_DNA"/>
</dbReference>
<evidence type="ECO:0000256" key="5">
    <source>
        <dbReference type="SAM" id="Phobius"/>
    </source>
</evidence>
<feature type="transmembrane region" description="Helical" evidence="5">
    <location>
        <begin position="383"/>
        <end position="402"/>
    </location>
</feature>
<feature type="transmembrane region" description="Helical" evidence="5">
    <location>
        <begin position="12"/>
        <end position="34"/>
    </location>
</feature>
<comment type="subcellular location">
    <subcellularLocation>
        <location evidence="1">Membrane</location>
        <topology evidence="1">Multi-pass membrane protein</topology>
    </subcellularLocation>
</comment>
<dbReference type="RefSeq" id="WP_252815214.1">
    <property type="nucleotide sequence ID" value="NZ_JAMXQS010000001.1"/>
</dbReference>
<dbReference type="InterPro" id="IPR051533">
    <property type="entry name" value="WaaL-like"/>
</dbReference>
<organism evidence="7 8">
    <name type="scientific">Mesorhizobium liriopis</name>
    <dbReference type="NCBI Taxonomy" id="2953882"/>
    <lineage>
        <taxon>Bacteria</taxon>
        <taxon>Pseudomonadati</taxon>
        <taxon>Pseudomonadota</taxon>
        <taxon>Alphaproteobacteria</taxon>
        <taxon>Hyphomicrobiales</taxon>
        <taxon>Phyllobacteriaceae</taxon>
        <taxon>Mesorhizobium</taxon>
    </lineage>
</organism>
<feature type="domain" description="O-antigen ligase-related" evidence="6">
    <location>
        <begin position="209"/>
        <end position="353"/>
    </location>
</feature>
<feature type="transmembrane region" description="Helical" evidence="5">
    <location>
        <begin position="78"/>
        <end position="99"/>
    </location>
</feature>
<evidence type="ECO:0000313" key="7">
    <source>
        <dbReference type="EMBL" id="MCO6048399.1"/>
    </source>
</evidence>
<accession>A0ABT1C0N5</accession>
<dbReference type="Pfam" id="PF04932">
    <property type="entry name" value="Wzy_C"/>
    <property type="match status" value="1"/>
</dbReference>
<dbReference type="GO" id="GO:0016874">
    <property type="term" value="F:ligase activity"/>
    <property type="evidence" value="ECO:0007669"/>
    <property type="project" value="UniProtKB-KW"/>
</dbReference>
<feature type="transmembrane region" description="Helical" evidence="5">
    <location>
        <begin position="105"/>
        <end position="125"/>
    </location>
</feature>
<protein>
    <submittedName>
        <fullName evidence="7">O-antigen ligase family protein</fullName>
    </submittedName>
</protein>
<dbReference type="Proteomes" id="UP001205906">
    <property type="component" value="Unassembled WGS sequence"/>
</dbReference>
<feature type="transmembrane region" description="Helical" evidence="5">
    <location>
        <begin position="205"/>
        <end position="221"/>
    </location>
</feature>
<keyword evidence="7" id="KW-0436">Ligase</keyword>
<evidence type="ECO:0000256" key="4">
    <source>
        <dbReference type="ARBA" id="ARBA00023136"/>
    </source>
</evidence>
<evidence type="ECO:0000256" key="1">
    <source>
        <dbReference type="ARBA" id="ARBA00004141"/>
    </source>
</evidence>
<feature type="transmembrane region" description="Helical" evidence="5">
    <location>
        <begin position="182"/>
        <end position="198"/>
    </location>
</feature>
<dbReference type="InterPro" id="IPR007016">
    <property type="entry name" value="O-antigen_ligase-rel_domated"/>
</dbReference>
<evidence type="ECO:0000256" key="2">
    <source>
        <dbReference type="ARBA" id="ARBA00022692"/>
    </source>
</evidence>